<comment type="catalytic activity">
    <reaction evidence="6 8">
        <text>a fatty acyl-[ACP] + S-adenosyl-L-methionine = an N-acyl-L-homoserine lactone + S-methyl-5'-thioadenosine + holo-[ACP] + H(+)</text>
        <dbReference type="Rhea" id="RHEA:10096"/>
        <dbReference type="Rhea" id="RHEA-COMP:9685"/>
        <dbReference type="Rhea" id="RHEA-COMP:14125"/>
        <dbReference type="ChEBI" id="CHEBI:15378"/>
        <dbReference type="ChEBI" id="CHEBI:17509"/>
        <dbReference type="ChEBI" id="CHEBI:55474"/>
        <dbReference type="ChEBI" id="CHEBI:59789"/>
        <dbReference type="ChEBI" id="CHEBI:64479"/>
        <dbReference type="ChEBI" id="CHEBI:138651"/>
        <dbReference type="EC" id="2.3.1.184"/>
    </reaction>
</comment>
<dbReference type="PANTHER" id="PTHR39322">
    <property type="entry name" value="ACYL-HOMOSERINE-LACTONE SYNTHASE"/>
    <property type="match status" value="1"/>
</dbReference>
<evidence type="ECO:0000256" key="5">
    <source>
        <dbReference type="ARBA" id="ARBA00022929"/>
    </source>
</evidence>
<dbReference type="Gene3D" id="3.40.630.30">
    <property type="match status" value="1"/>
</dbReference>
<reference evidence="9 10" key="1">
    <citation type="submission" date="2024-09" db="EMBL/GenBank/DDBJ databases">
        <title>Novel species of the genus Pelomonas and Roseateles isolated from streams.</title>
        <authorList>
            <person name="Lu H."/>
        </authorList>
    </citation>
    <scope>NUCLEOTIDE SEQUENCE [LARGE SCALE GENOMIC DNA]</scope>
    <source>
        <strain evidence="9 10">BYS96W</strain>
    </source>
</reference>
<evidence type="ECO:0000256" key="2">
    <source>
        <dbReference type="ARBA" id="ARBA00022654"/>
    </source>
</evidence>
<dbReference type="PROSITE" id="PS00949">
    <property type="entry name" value="AUTOINDUCER_SYNTH_1"/>
    <property type="match status" value="1"/>
</dbReference>
<proteinExistence type="inferred from homology"/>
<evidence type="ECO:0000256" key="3">
    <source>
        <dbReference type="ARBA" id="ARBA00022679"/>
    </source>
</evidence>
<gene>
    <name evidence="9" type="ORF">ACG00X_18440</name>
</gene>
<keyword evidence="3 8" id="KW-0808">Transferase</keyword>
<dbReference type="Proteomes" id="UP001606305">
    <property type="component" value="Unassembled WGS sequence"/>
</dbReference>
<protein>
    <recommendedName>
        <fullName evidence="1 8">Acyl-homoserine-lactone synthase</fullName>
        <ecNumber evidence="1 8">2.3.1.184</ecNumber>
    </recommendedName>
    <alternativeName>
        <fullName evidence="8">Autoinducer synthesis protein</fullName>
    </alternativeName>
</protein>
<keyword evidence="5 7" id="KW-0071">Autoinducer synthesis</keyword>
<keyword evidence="4 8" id="KW-0949">S-adenosyl-L-methionine</keyword>
<comment type="similarity">
    <text evidence="7 8">Belongs to the autoinducer synthase family.</text>
</comment>
<evidence type="ECO:0000256" key="8">
    <source>
        <dbReference type="RuleBase" id="RU361135"/>
    </source>
</evidence>
<dbReference type="InterPro" id="IPR018311">
    <property type="entry name" value="Autoind_synth_CS"/>
</dbReference>
<evidence type="ECO:0000313" key="10">
    <source>
        <dbReference type="Proteomes" id="UP001606305"/>
    </source>
</evidence>
<evidence type="ECO:0000256" key="6">
    <source>
        <dbReference type="ARBA" id="ARBA00048576"/>
    </source>
</evidence>
<dbReference type="SUPFAM" id="SSF55729">
    <property type="entry name" value="Acyl-CoA N-acyltransferases (Nat)"/>
    <property type="match status" value="1"/>
</dbReference>
<name>A0ABW7GA30_9BURK</name>
<dbReference type="PROSITE" id="PS51187">
    <property type="entry name" value="AUTOINDUCER_SYNTH_2"/>
    <property type="match status" value="1"/>
</dbReference>
<dbReference type="PRINTS" id="PR01549">
    <property type="entry name" value="AUTOINDCRSYN"/>
</dbReference>
<dbReference type="EMBL" id="JBIGIA010000015">
    <property type="protein sequence ID" value="MFG6458819.1"/>
    <property type="molecule type" value="Genomic_DNA"/>
</dbReference>
<dbReference type="InterPro" id="IPR016181">
    <property type="entry name" value="Acyl_CoA_acyltransferase"/>
</dbReference>
<accession>A0ABW7GA30</accession>
<evidence type="ECO:0000313" key="9">
    <source>
        <dbReference type="EMBL" id="MFG6458819.1"/>
    </source>
</evidence>
<dbReference type="RefSeq" id="WP_394490173.1">
    <property type="nucleotide sequence ID" value="NZ_JBIGIA010000015.1"/>
</dbReference>
<comment type="caution">
    <text evidence="9">The sequence shown here is derived from an EMBL/GenBank/DDBJ whole genome shotgun (WGS) entry which is preliminary data.</text>
</comment>
<evidence type="ECO:0000256" key="7">
    <source>
        <dbReference type="PROSITE-ProRule" id="PRU00533"/>
    </source>
</evidence>
<dbReference type="InterPro" id="IPR001690">
    <property type="entry name" value="Autoind_synthase"/>
</dbReference>
<keyword evidence="10" id="KW-1185">Reference proteome</keyword>
<organism evidence="9 10">
    <name type="scientific">Pelomonas nitida</name>
    <dbReference type="NCBI Taxonomy" id="3299027"/>
    <lineage>
        <taxon>Bacteria</taxon>
        <taxon>Pseudomonadati</taxon>
        <taxon>Pseudomonadota</taxon>
        <taxon>Betaproteobacteria</taxon>
        <taxon>Burkholderiales</taxon>
        <taxon>Sphaerotilaceae</taxon>
        <taxon>Roseateles</taxon>
    </lineage>
</organism>
<dbReference type="EC" id="2.3.1.184" evidence="1 8"/>
<evidence type="ECO:0000256" key="4">
    <source>
        <dbReference type="ARBA" id="ARBA00022691"/>
    </source>
</evidence>
<evidence type="ECO:0000256" key="1">
    <source>
        <dbReference type="ARBA" id="ARBA00012340"/>
    </source>
</evidence>
<keyword evidence="2 7" id="KW-0673">Quorum sensing</keyword>
<dbReference type="Pfam" id="PF00765">
    <property type="entry name" value="Autoind_synth"/>
    <property type="match status" value="1"/>
</dbReference>
<dbReference type="PANTHER" id="PTHR39322:SF1">
    <property type="entry name" value="ISOVALERYL-HOMOSERINE LACTONE SYNTHASE"/>
    <property type="match status" value="1"/>
</dbReference>
<sequence length="247" mass="26708">MNFVCAPAAEIPQALYDSLAAYRYEVFVQRLGWELPSQPGYEQDQFDHEETVHVVARRLDGSIVGCGRLLPTTGPYLLEEVFPGLLNGLPTPRSPQIWELSRFAAMPAKGAEASQAPDYMAERVLLQALRFCAKRGVTHLLAVSTPPVERLLQRAGVECQRLGPPEMVGGKPVIAFVIAVSEASIAALARIEAAALAEEAPVRAARGEGLHVLQELQALAYEQLRAVNAPADAPPQMPDNAPSTTLH</sequence>